<protein>
    <submittedName>
        <fullName evidence="1">Uncharacterized protein</fullName>
    </submittedName>
</protein>
<reference evidence="1 2" key="2">
    <citation type="journal article" date="2022" name="Mol. Ecol. Resour.">
        <title>The genomes of chicory, endive, great burdock and yacon provide insights into Asteraceae paleo-polyploidization history and plant inulin production.</title>
        <authorList>
            <person name="Fan W."/>
            <person name="Wang S."/>
            <person name="Wang H."/>
            <person name="Wang A."/>
            <person name="Jiang F."/>
            <person name="Liu H."/>
            <person name="Zhao H."/>
            <person name="Xu D."/>
            <person name="Zhang Y."/>
        </authorList>
    </citation>
    <scope>NUCLEOTIDE SEQUENCE [LARGE SCALE GENOMIC DNA]</scope>
    <source>
        <strain evidence="2">cv. Yunnan</strain>
        <tissue evidence="1">Leaves</tissue>
    </source>
</reference>
<keyword evidence="2" id="KW-1185">Reference proteome</keyword>
<dbReference type="Proteomes" id="UP001056120">
    <property type="component" value="Linkage Group LG18"/>
</dbReference>
<proteinExistence type="predicted"/>
<gene>
    <name evidence="1" type="ORF">L1987_56567</name>
</gene>
<sequence>MTGETGSYRYMAPHVFKHRKYAQKVDVFSFAMILYQMLEETRLYQIMNLMKQQSAQLKGSSLFLNQKVIVLSRETNEASEKVASYELVPTIGLSAGLLRQATYTTARLGFWKNKALEANDGKPLPLYHFLYI</sequence>
<comment type="caution">
    <text evidence="1">The sequence shown here is derived from an EMBL/GenBank/DDBJ whole genome shotgun (WGS) entry which is preliminary data.</text>
</comment>
<evidence type="ECO:0000313" key="2">
    <source>
        <dbReference type="Proteomes" id="UP001056120"/>
    </source>
</evidence>
<evidence type="ECO:0000313" key="1">
    <source>
        <dbReference type="EMBL" id="KAI3756744.1"/>
    </source>
</evidence>
<name>A0ACB9ECQ9_9ASTR</name>
<accession>A0ACB9ECQ9</accession>
<dbReference type="EMBL" id="CM042035">
    <property type="protein sequence ID" value="KAI3756744.1"/>
    <property type="molecule type" value="Genomic_DNA"/>
</dbReference>
<organism evidence="1 2">
    <name type="scientific">Smallanthus sonchifolius</name>
    <dbReference type="NCBI Taxonomy" id="185202"/>
    <lineage>
        <taxon>Eukaryota</taxon>
        <taxon>Viridiplantae</taxon>
        <taxon>Streptophyta</taxon>
        <taxon>Embryophyta</taxon>
        <taxon>Tracheophyta</taxon>
        <taxon>Spermatophyta</taxon>
        <taxon>Magnoliopsida</taxon>
        <taxon>eudicotyledons</taxon>
        <taxon>Gunneridae</taxon>
        <taxon>Pentapetalae</taxon>
        <taxon>asterids</taxon>
        <taxon>campanulids</taxon>
        <taxon>Asterales</taxon>
        <taxon>Asteraceae</taxon>
        <taxon>Asteroideae</taxon>
        <taxon>Heliantheae alliance</taxon>
        <taxon>Millerieae</taxon>
        <taxon>Smallanthus</taxon>
    </lineage>
</organism>
<reference evidence="2" key="1">
    <citation type="journal article" date="2022" name="Mol. Ecol. Resour.">
        <title>The genomes of chicory, endive, great burdock and yacon provide insights into Asteraceae palaeo-polyploidization history and plant inulin production.</title>
        <authorList>
            <person name="Fan W."/>
            <person name="Wang S."/>
            <person name="Wang H."/>
            <person name="Wang A."/>
            <person name="Jiang F."/>
            <person name="Liu H."/>
            <person name="Zhao H."/>
            <person name="Xu D."/>
            <person name="Zhang Y."/>
        </authorList>
    </citation>
    <scope>NUCLEOTIDE SEQUENCE [LARGE SCALE GENOMIC DNA]</scope>
    <source>
        <strain evidence="2">cv. Yunnan</strain>
    </source>
</reference>